<dbReference type="AlphaFoldDB" id="A0AAJ0ADW8"/>
<dbReference type="EMBL" id="JAHMHR010000047">
    <property type="protein sequence ID" value="KAK1671429.1"/>
    <property type="molecule type" value="Genomic_DNA"/>
</dbReference>
<proteinExistence type="predicted"/>
<name>A0AAJ0ADW8_9PEZI</name>
<reference evidence="1" key="1">
    <citation type="submission" date="2021-06" db="EMBL/GenBank/DDBJ databases">
        <title>Comparative genomics, transcriptomics and evolutionary studies reveal genomic signatures of adaptation to plant cell wall in hemibiotrophic fungi.</title>
        <authorList>
            <consortium name="DOE Joint Genome Institute"/>
            <person name="Baroncelli R."/>
            <person name="Diaz J.F."/>
            <person name="Benocci T."/>
            <person name="Peng M."/>
            <person name="Battaglia E."/>
            <person name="Haridas S."/>
            <person name="Andreopoulos W."/>
            <person name="Labutti K."/>
            <person name="Pangilinan J."/>
            <person name="Floch G.L."/>
            <person name="Makela M.R."/>
            <person name="Henrissat B."/>
            <person name="Grigoriev I.V."/>
            <person name="Crouch J.A."/>
            <person name="De Vries R.P."/>
            <person name="Sukno S.A."/>
            <person name="Thon M.R."/>
        </authorList>
    </citation>
    <scope>NUCLEOTIDE SEQUENCE</scope>
    <source>
        <strain evidence="1">CBS 193.32</strain>
    </source>
</reference>
<evidence type="ECO:0000313" key="1">
    <source>
        <dbReference type="EMBL" id="KAK1671429.1"/>
    </source>
</evidence>
<protein>
    <submittedName>
        <fullName evidence="1">Uncharacterized protein</fullName>
    </submittedName>
</protein>
<accession>A0AAJ0ADW8</accession>
<organism evidence="1 2">
    <name type="scientific">Colletotrichum godetiae</name>
    <dbReference type="NCBI Taxonomy" id="1209918"/>
    <lineage>
        <taxon>Eukaryota</taxon>
        <taxon>Fungi</taxon>
        <taxon>Dikarya</taxon>
        <taxon>Ascomycota</taxon>
        <taxon>Pezizomycotina</taxon>
        <taxon>Sordariomycetes</taxon>
        <taxon>Hypocreomycetidae</taxon>
        <taxon>Glomerellales</taxon>
        <taxon>Glomerellaceae</taxon>
        <taxon>Colletotrichum</taxon>
        <taxon>Colletotrichum acutatum species complex</taxon>
    </lineage>
</organism>
<dbReference type="RefSeq" id="XP_060425432.1">
    <property type="nucleotide sequence ID" value="XM_060566570.1"/>
</dbReference>
<evidence type="ECO:0000313" key="2">
    <source>
        <dbReference type="Proteomes" id="UP001224890"/>
    </source>
</evidence>
<keyword evidence="2" id="KW-1185">Reference proteome</keyword>
<dbReference type="Proteomes" id="UP001224890">
    <property type="component" value="Unassembled WGS sequence"/>
</dbReference>
<sequence length="116" mass="12700">MHPVRTLLALARVARGLFCKANVRIRGLSLLPPFLLQITLSARRRPVIPFLSVCHQPDLCVRCHACRDGGGIILGVRCVSRWFGPCHTRCTGHQEVDLAAAVGASRRSHCSSSFLS</sequence>
<dbReference type="GeneID" id="85451096"/>
<gene>
    <name evidence="1" type="ORF">BDP55DRAFT_294792</name>
</gene>
<comment type="caution">
    <text evidence="1">The sequence shown here is derived from an EMBL/GenBank/DDBJ whole genome shotgun (WGS) entry which is preliminary data.</text>
</comment>